<dbReference type="EMBL" id="LSMT01000312">
    <property type="protein sequence ID" value="PFX20563.1"/>
    <property type="molecule type" value="Genomic_DNA"/>
</dbReference>
<dbReference type="GO" id="GO:0051033">
    <property type="term" value="F:RNA transmembrane transporter activity"/>
    <property type="evidence" value="ECO:0007669"/>
    <property type="project" value="TreeGrafter"/>
</dbReference>
<dbReference type="PANTHER" id="PTHR12185:SF14">
    <property type="entry name" value="CHOLESTEROL UPTAKE PROTEIN 1"/>
    <property type="match status" value="1"/>
</dbReference>
<feature type="signal peptide" evidence="9">
    <location>
        <begin position="1"/>
        <end position="22"/>
    </location>
</feature>
<accession>A0A2B4RUU5</accession>
<dbReference type="GO" id="GO:0003725">
    <property type="term" value="F:double-stranded RNA binding"/>
    <property type="evidence" value="ECO:0007669"/>
    <property type="project" value="TreeGrafter"/>
</dbReference>
<reference evidence="11" key="1">
    <citation type="journal article" date="2017" name="bioRxiv">
        <title>Comparative analysis of the genomes of Stylophora pistillata and Acropora digitifera provides evidence for extensive differences between species of corals.</title>
        <authorList>
            <person name="Voolstra C.R."/>
            <person name="Li Y."/>
            <person name="Liew Y.J."/>
            <person name="Baumgarten S."/>
            <person name="Zoccola D."/>
            <person name="Flot J.-F."/>
            <person name="Tambutte S."/>
            <person name="Allemand D."/>
            <person name="Aranda M."/>
        </authorList>
    </citation>
    <scope>NUCLEOTIDE SEQUENCE [LARGE SCALE GENOMIC DNA]</scope>
</reference>
<dbReference type="InterPro" id="IPR025958">
    <property type="entry name" value="SID1_TM_fam"/>
</dbReference>
<keyword evidence="3 8" id="KW-0812">Transmembrane</keyword>
<comment type="subcellular location">
    <subcellularLocation>
        <location evidence="1">Membrane</location>
        <topology evidence="1">Multi-pass membrane protein</topology>
    </subcellularLocation>
</comment>
<evidence type="ECO:0000256" key="2">
    <source>
        <dbReference type="ARBA" id="ARBA00006618"/>
    </source>
</evidence>
<keyword evidence="5 8" id="KW-1133">Transmembrane helix</keyword>
<feature type="transmembrane region" description="Helical" evidence="8">
    <location>
        <begin position="561"/>
        <end position="578"/>
    </location>
</feature>
<evidence type="ECO:0000256" key="8">
    <source>
        <dbReference type="SAM" id="Phobius"/>
    </source>
</evidence>
<comment type="similarity">
    <text evidence="2">Belongs to the SID1 family.</text>
</comment>
<proteinExistence type="inferred from homology"/>
<feature type="transmembrane region" description="Helical" evidence="8">
    <location>
        <begin position="484"/>
        <end position="506"/>
    </location>
</feature>
<dbReference type="Pfam" id="PF13965">
    <property type="entry name" value="SID-1_RNA_chan"/>
    <property type="match status" value="2"/>
</dbReference>
<sequence length="843" mass="95629">MGLFEYFSLILFIITTLEDVSAASNQSSFQVLCDFGSSLYLTNNKVTVNGSLTSHFKNARKCDVKGRSKSAIMRVTLAGFNSSSNISALYSMVLENLNVLFVGVAQSNDSQHVQEFHFHACPQSLMHKSVSAMDLELLFFGAPANESFKLEVELDNSVLAPGELTDVSVRSDGLTEVKAFDITEDQLSRLFQITVSSVDAEMECVLVVSQSCFATQSKGLAEKSSDEGKQAIQLTFTNSGRITLSQYSRPKIMTGRWYIGLRSSFTKRDSIKPKVVTVSVTQGYKYDTLGKALPAGYMCLITIFGGLAISIFAHFFLNSDFEKCKAPFHLENTASELRARVPSEGIIKHVPEPLPWKTIPLKRWLQIISFAWFKHGIKTYPYLTGVLAISFMVGSAQFVIARWSNMIEEGNRDLCYYNELCYRPIAVADLPSNFMLSNVPYVIHGIFLALSFSLREAITFDVNKSGHKYVMRGACAKHFRPYDYSVAYALAWALVFEGLFSATYHLCPSRLTFQFDSAFMFIISGLVVIALYNCRVRSESLLDADEASSKSSETTVQAPKYFLFFVAPLLVFNYVGSVRDTNGLPQFVEVAYWIALVFWLVVMYMWTFKKVGVPCRWKNCSNDEKCWSVEAFVKWTWIIVFPLCLLIIGFKQKDDWSQFFLFSCVAAVALSIVGLMSFDVAVSFKRHRSVGGNCWSGMKQLCSLSQIFELLWSNWHRLLFMLVNFLFWVFAMYFFKIKSTTKKTSAPSFSRTRNEECILWDFFDYHDLWHMLSSFALFMSAYLLIYVTRKVEIYYWVENLYWKNKTTENNGTLGSAEKIVLPNLDAESIDAPHDRRASMASNA</sequence>
<feature type="transmembrane region" description="Helical" evidence="8">
    <location>
        <begin position="718"/>
        <end position="735"/>
    </location>
</feature>
<feature type="transmembrane region" description="Helical" evidence="8">
    <location>
        <begin position="441"/>
        <end position="463"/>
    </location>
</feature>
<dbReference type="Proteomes" id="UP000225706">
    <property type="component" value="Unassembled WGS sequence"/>
</dbReference>
<protein>
    <submittedName>
        <fullName evidence="10">SID1 transmembrane family member 1</fullName>
    </submittedName>
</protein>
<feature type="transmembrane region" description="Helical" evidence="8">
    <location>
        <begin position="380"/>
        <end position="400"/>
    </location>
</feature>
<organism evidence="10 11">
    <name type="scientific">Stylophora pistillata</name>
    <name type="common">Smooth cauliflower coral</name>
    <dbReference type="NCBI Taxonomy" id="50429"/>
    <lineage>
        <taxon>Eukaryota</taxon>
        <taxon>Metazoa</taxon>
        <taxon>Cnidaria</taxon>
        <taxon>Anthozoa</taxon>
        <taxon>Hexacorallia</taxon>
        <taxon>Scleractinia</taxon>
        <taxon>Astrocoeniina</taxon>
        <taxon>Pocilloporidae</taxon>
        <taxon>Stylophora</taxon>
    </lineage>
</organism>
<feature type="transmembrane region" description="Helical" evidence="8">
    <location>
        <begin position="295"/>
        <end position="317"/>
    </location>
</feature>
<feature type="transmembrane region" description="Helical" evidence="8">
    <location>
        <begin position="512"/>
        <end position="532"/>
    </location>
</feature>
<dbReference type="PANTHER" id="PTHR12185">
    <property type="entry name" value="SID1 TRANSMEMBRANE FAMILY MEMEBER"/>
    <property type="match status" value="1"/>
</dbReference>
<evidence type="ECO:0000256" key="4">
    <source>
        <dbReference type="ARBA" id="ARBA00022729"/>
    </source>
</evidence>
<dbReference type="OrthoDB" id="416618at2759"/>
<dbReference type="GO" id="GO:0005764">
    <property type="term" value="C:lysosome"/>
    <property type="evidence" value="ECO:0007669"/>
    <property type="project" value="TreeGrafter"/>
</dbReference>
<keyword evidence="11" id="KW-1185">Reference proteome</keyword>
<evidence type="ECO:0000313" key="11">
    <source>
        <dbReference type="Proteomes" id="UP000225706"/>
    </source>
</evidence>
<feature type="transmembrane region" description="Helical" evidence="8">
    <location>
        <begin position="590"/>
        <end position="608"/>
    </location>
</feature>
<keyword evidence="6 8" id="KW-0472">Membrane</keyword>
<evidence type="ECO:0000256" key="3">
    <source>
        <dbReference type="ARBA" id="ARBA00022692"/>
    </source>
</evidence>
<feature type="transmembrane region" description="Helical" evidence="8">
    <location>
        <begin position="768"/>
        <end position="787"/>
    </location>
</feature>
<gene>
    <name evidence="10" type="primary">Sidt1</name>
    <name evidence="10" type="ORF">AWC38_SpisGene14988</name>
</gene>
<comment type="caution">
    <text evidence="10">The sequence shown here is derived from an EMBL/GenBank/DDBJ whole genome shotgun (WGS) entry which is preliminary data.</text>
</comment>
<keyword evidence="4 9" id="KW-0732">Signal</keyword>
<keyword evidence="7" id="KW-0325">Glycoprotein</keyword>
<dbReference type="GO" id="GO:0005886">
    <property type="term" value="C:plasma membrane"/>
    <property type="evidence" value="ECO:0007669"/>
    <property type="project" value="TreeGrafter"/>
</dbReference>
<evidence type="ECO:0000256" key="7">
    <source>
        <dbReference type="ARBA" id="ARBA00023180"/>
    </source>
</evidence>
<evidence type="ECO:0000256" key="5">
    <source>
        <dbReference type="ARBA" id="ARBA00022989"/>
    </source>
</evidence>
<feature type="chain" id="PRO_5013106607" evidence="9">
    <location>
        <begin position="23"/>
        <end position="843"/>
    </location>
</feature>
<feature type="transmembrane region" description="Helical" evidence="8">
    <location>
        <begin position="629"/>
        <end position="650"/>
    </location>
</feature>
<dbReference type="STRING" id="50429.A0A2B4RUU5"/>
<evidence type="ECO:0000256" key="9">
    <source>
        <dbReference type="SAM" id="SignalP"/>
    </source>
</evidence>
<name>A0A2B4RUU5_STYPI</name>
<feature type="transmembrane region" description="Helical" evidence="8">
    <location>
        <begin position="656"/>
        <end position="678"/>
    </location>
</feature>
<evidence type="ECO:0000256" key="6">
    <source>
        <dbReference type="ARBA" id="ARBA00023136"/>
    </source>
</evidence>
<evidence type="ECO:0000256" key="1">
    <source>
        <dbReference type="ARBA" id="ARBA00004141"/>
    </source>
</evidence>
<evidence type="ECO:0000313" key="10">
    <source>
        <dbReference type="EMBL" id="PFX20563.1"/>
    </source>
</evidence>
<dbReference type="AlphaFoldDB" id="A0A2B4RUU5"/>